<dbReference type="Pfam" id="PF13579">
    <property type="entry name" value="Glyco_trans_4_4"/>
    <property type="match status" value="1"/>
</dbReference>
<reference evidence="4" key="1">
    <citation type="journal article" date="2014" name="Int. J. Syst. Evol. Microbiol.">
        <title>Complete genome sequence of Corynebacterium casei LMG S-19264T (=DSM 44701T), isolated from a smear-ripened cheese.</title>
        <authorList>
            <consortium name="US DOE Joint Genome Institute (JGI-PGF)"/>
            <person name="Walter F."/>
            <person name="Albersmeier A."/>
            <person name="Kalinowski J."/>
            <person name="Ruckert C."/>
        </authorList>
    </citation>
    <scope>NUCLEOTIDE SEQUENCE</scope>
    <source>
        <strain evidence="4">CGMCC 1.6333</strain>
    </source>
</reference>
<keyword evidence="5" id="KW-1185">Reference proteome</keyword>
<dbReference type="EMBL" id="BMLG01000008">
    <property type="protein sequence ID" value="GGM32357.1"/>
    <property type="molecule type" value="Genomic_DNA"/>
</dbReference>
<organism evidence="4 5">
    <name type="scientific">Paraliobacillus quinghaiensis</name>
    <dbReference type="NCBI Taxonomy" id="470815"/>
    <lineage>
        <taxon>Bacteria</taxon>
        <taxon>Bacillati</taxon>
        <taxon>Bacillota</taxon>
        <taxon>Bacilli</taxon>
        <taxon>Bacillales</taxon>
        <taxon>Bacillaceae</taxon>
        <taxon>Paraliobacillus</taxon>
    </lineage>
</organism>
<evidence type="ECO:0000259" key="3">
    <source>
        <dbReference type="Pfam" id="PF13579"/>
    </source>
</evidence>
<dbReference type="AlphaFoldDB" id="A0A917WU20"/>
<gene>
    <name evidence="4" type="ORF">GCM10011351_18070</name>
</gene>
<dbReference type="OrthoDB" id="9811902at2"/>
<dbReference type="Gene3D" id="3.40.50.2000">
    <property type="entry name" value="Glycogen Phosphorylase B"/>
    <property type="match status" value="2"/>
</dbReference>
<evidence type="ECO:0000313" key="4">
    <source>
        <dbReference type="EMBL" id="GGM32357.1"/>
    </source>
</evidence>
<dbReference type="InterPro" id="IPR028098">
    <property type="entry name" value="Glyco_trans_4-like_N"/>
</dbReference>
<dbReference type="InterPro" id="IPR001296">
    <property type="entry name" value="Glyco_trans_1"/>
</dbReference>
<dbReference type="Pfam" id="PF00534">
    <property type="entry name" value="Glycos_transf_1"/>
    <property type="match status" value="1"/>
</dbReference>
<dbReference type="PANTHER" id="PTHR45947">
    <property type="entry name" value="SULFOQUINOVOSYL TRANSFERASE SQD2"/>
    <property type="match status" value="1"/>
</dbReference>
<keyword evidence="1" id="KW-0812">Transmembrane</keyword>
<dbReference type="PANTHER" id="PTHR45947:SF3">
    <property type="entry name" value="SULFOQUINOVOSYL TRANSFERASE SQD2"/>
    <property type="match status" value="1"/>
</dbReference>
<comment type="caution">
    <text evidence="4">The sequence shown here is derived from an EMBL/GenBank/DDBJ whole genome shotgun (WGS) entry which is preliminary data.</text>
</comment>
<dbReference type="CDD" id="cd03794">
    <property type="entry name" value="GT4_WbuB-like"/>
    <property type="match status" value="1"/>
</dbReference>
<reference evidence="4" key="2">
    <citation type="submission" date="2020-09" db="EMBL/GenBank/DDBJ databases">
        <authorList>
            <person name="Sun Q."/>
            <person name="Zhou Y."/>
        </authorList>
    </citation>
    <scope>NUCLEOTIDE SEQUENCE</scope>
    <source>
        <strain evidence="4">CGMCC 1.6333</strain>
    </source>
</reference>
<evidence type="ECO:0000313" key="5">
    <source>
        <dbReference type="Proteomes" id="UP000618460"/>
    </source>
</evidence>
<evidence type="ECO:0000256" key="1">
    <source>
        <dbReference type="SAM" id="Phobius"/>
    </source>
</evidence>
<dbReference type="InterPro" id="IPR050194">
    <property type="entry name" value="Glycosyltransferase_grp1"/>
</dbReference>
<keyword evidence="1" id="KW-0472">Membrane</keyword>
<name>A0A917WU20_9BACI</name>
<dbReference type="SUPFAM" id="SSF53756">
    <property type="entry name" value="UDP-Glycosyltransferase/glycogen phosphorylase"/>
    <property type="match status" value="1"/>
</dbReference>
<proteinExistence type="predicted"/>
<dbReference type="Proteomes" id="UP000618460">
    <property type="component" value="Unassembled WGS sequence"/>
</dbReference>
<evidence type="ECO:0000259" key="2">
    <source>
        <dbReference type="Pfam" id="PF00534"/>
    </source>
</evidence>
<feature type="transmembrane region" description="Helical" evidence="1">
    <location>
        <begin position="109"/>
        <end position="133"/>
    </location>
</feature>
<accession>A0A917WU20</accession>
<dbReference type="RefSeq" id="WP_117154940.1">
    <property type="nucleotide sequence ID" value="NZ_BMLG01000008.1"/>
</dbReference>
<dbReference type="GO" id="GO:0016758">
    <property type="term" value="F:hexosyltransferase activity"/>
    <property type="evidence" value="ECO:0007669"/>
    <property type="project" value="TreeGrafter"/>
</dbReference>
<protein>
    <submittedName>
        <fullName evidence="4">Glycosyltransferase WbuB</fullName>
    </submittedName>
</protein>
<keyword evidence="1" id="KW-1133">Transmembrane helix</keyword>
<feature type="domain" description="Glycosyl transferase family 1" evidence="2">
    <location>
        <begin position="214"/>
        <end position="371"/>
    </location>
</feature>
<feature type="domain" description="Glycosyltransferase subfamily 4-like N-terminal" evidence="3">
    <location>
        <begin position="20"/>
        <end position="206"/>
    </location>
</feature>
<sequence>MKKKILILTQNFYPAIGSAGNRMKNIYQLLNKAEIDTHVLTIDPSYPNQKMYEDKKFWDEPELNIEKRKIKRVPIKNKKFSNKVLSRLFFYIEIMYRFIIHLFKQRKEGYDYILVSTPPIFIVLSAFIGVKLFKCKLILEVRDLWPDSLIGVRTFDNKWIIKLFRWLEKKMYNKADVIVINSDGFRDHITNKLTDKNKVLTYLPNGPRESEIIHTKKENDTFKVVYAGNLGLAQDIDRLKMIAHKLHDNNVKLNIIGYGMKVGEFTDFLTRNELYNVTIHKPSTRKDSLKLIADSDISVAFLNDEEVFSTVLPGKIIDYMTCRTPIIAGVKGTAAKLIEESKTGFAFETDDVQLMVNKVVELKGNRQQLVELMDNCTNTVERDFLWEENVKNLINIIK</sequence>